<keyword evidence="3" id="KW-0808">Transferase</keyword>
<dbReference type="SUPFAM" id="SSF53335">
    <property type="entry name" value="S-adenosyl-L-methionine-dependent methyltransferases"/>
    <property type="match status" value="1"/>
</dbReference>
<evidence type="ECO:0000313" key="5">
    <source>
        <dbReference type="EMBL" id="TDY45314.1"/>
    </source>
</evidence>
<dbReference type="Pfam" id="PF08241">
    <property type="entry name" value="Methyltransf_11"/>
    <property type="match status" value="1"/>
</dbReference>
<dbReference type="PANTHER" id="PTHR44942:SF4">
    <property type="entry name" value="METHYLTRANSFERASE TYPE 11 DOMAIN-CONTAINING PROTEIN"/>
    <property type="match status" value="1"/>
</dbReference>
<dbReference type="GO" id="GO:0008757">
    <property type="term" value="F:S-adenosylmethionine-dependent methyltransferase activity"/>
    <property type="evidence" value="ECO:0007669"/>
    <property type="project" value="InterPro"/>
</dbReference>
<accession>A0A4R8LLA3</accession>
<dbReference type="AlphaFoldDB" id="A0A4R8LLA3"/>
<gene>
    <name evidence="5" type="ORF">C7445_108138</name>
</gene>
<dbReference type="Proteomes" id="UP000294581">
    <property type="component" value="Unassembled WGS sequence"/>
</dbReference>
<keyword evidence="2 5" id="KW-0489">Methyltransferase</keyword>
<keyword evidence="5" id="KW-0830">Ubiquinone</keyword>
<dbReference type="RefSeq" id="WP_134159844.1">
    <property type="nucleotide sequence ID" value="NZ_BSUS01000001.1"/>
</dbReference>
<evidence type="ECO:0000256" key="3">
    <source>
        <dbReference type="ARBA" id="ARBA00022679"/>
    </source>
</evidence>
<dbReference type="CDD" id="cd02440">
    <property type="entry name" value="AdoMet_MTases"/>
    <property type="match status" value="1"/>
</dbReference>
<dbReference type="InterPro" id="IPR013216">
    <property type="entry name" value="Methyltransf_11"/>
</dbReference>
<dbReference type="GO" id="GO:0032259">
    <property type="term" value="P:methylation"/>
    <property type="evidence" value="ECO:0007669"/>
    <property type="project" value="UniProtKB-KW"/>
</dbReference>
<dbReference type="EMBL" id="SORF01000008">
    <property type="protein sequence ID" value="TDY45314.1"/>
    <property type="molecule type" value="Genomic_DNA"/>
</dbReference>
<dbReference type="InterPro" id="IPR051052">
    <property type="entry name" value="Diverse_substrate_MTase"/>
</dbReference>
<feature type="domain" description="Methyltransferase type 11" evidence="4">
    <location>
        <begin position="41"/>
        <end position="135"/>
    </location>
</feature>
<keyword evidence="6" id="KW-1185">Reference proteome</keyword>
<dbReference type="PANTHER" id="PTHR44942">
    <property type="entry name" value="METHYLTRANSF_11 DOMAIN-CONTAINING PROTEIN"/>
    <property type="match status" value="1"/>
</dbReference>
<dbReference type="InterPro" id="IPR029063">
    <property type="entry name" value="SAM-dependent_MTases_sf"/>
</dbReference>
<sequence>MGHRFHPKHVDKLLNADRQKLLPHTAILERLDVQESHVVADVGCGPGYFTIPMAQRCTTVYGVDVSPEMLDMLSKRAAEAGLTNVRSVTAPAERVPLPDHRMDRVLCAFVLHEVDDLDKTVEEFDRLLKPSGKLMVIEWEKKPMEMGPPFVERLERAELTTRMQNAGFHTELWGINPYHYAVIAEKVEE</sequence>
<protein>
    <submittedName>
        <fullName evidence="5">Ubiquinone/menaquinone biosynthesis C-methylase UbiE</fullName>
    </submittedName>
</protein>
<organism evidence="5 6">
    <name type="scientific">Alicyclobacillus sacchari</name>
    <dbReference type="NCBI Taxonomy" id="392010"/>
    <lineage>
        <taxon>Bacteria</taxon>
        <taxon>Bacillati</taxon>
        <taxon>Bacillota</taxon>
        <taxon>Bacilli</taxon>
        <taxon>Bacillales</taxon>
        <taxon>Alicyclobacillaceae</taxon>
        <taxon>Alicyclobacillus</taxon>
    </lineage>
</organism>
<comment type="similarity">
    <text evidence="1">Belongs to the methyltransferase superfamily.</text>
</comment>
<evidence type="ECO:0000256" key="1">
    <source>
        <dbReference type="ARBA" id="ARBA00008361"/>
    </source>
</evidence>
<evidence type="ECO:0000313" key="6">
    <source>
        <dbReference type="Proteomes" id="UP000294581"/>
    </source>
</evidence>
<proteinExistence type="inferred from homology"/>
<evidence type="ECO:0000256" key="2">
    <source>
        <dbReference type="ARBA" id="ARBA00022603"/>
    </source>
</evidence>
<reference evidence="5 6" key="1">
    <citation type="submission" date="2019-03" db="EMBL/GenBank/DDBJ databases">
        <title>Genomic Encyclopedia of Type Strains, Phase IV (KMG-IV): sequencing the most valuable type-strain genomes for metagenomic binning, comparative biology and taxonomic classification.</title>
        <authorList>
            <person name="Goeker M."/>
        </authorList>
    </citation>
    <scope>NUCLEOTIDE SEQUENCE [LARGE SCALE GENOMIC DNA]</scope>
    <source>
        <strain evidence="5 6">DSM 17974</strain>
    </source>
</reference>
<name>A0A4R8LLA3_9BACL</name>
<comment type="caution">
    <text evidence="5">The sequence shown here is derived from an EMBL/GenBank/DDBJ whole genome shotgun (WGS) entry which is preliminary data.</text>
</comment>
<dbReference type="OrthoDB" id="9784101at2"/>
<dbReference type="Gene3D" id="3.40.50.150">
    <property type="entry name" value="Vaccinia Virus protein VP39"/>
    <property type="match status" value="1"/>
</dbReference>
<evidence type="ECO:0000259" key="4">
    <source>
        <dbReference type="Pfam" id="PF08241"/>
    </source>
</evidence>